<dbReference type="Proteomes" id="UP001189429">
    <property type="component" value="Unassembled WGS sequence"/>
</dbReference>
<comment type="caution">
    <text evidence="2">The sequence shown here is derived from an EMBL/GenBank/DDBJ whole genome shotgun (WGS) entry which is preliminary data.</text>
</comment>
<feature type="region of interest" description="Disordered" evidence="1">
    <location>
        <begin position="406"/>
        <end position="437"/>
    </location>
</feature>
<protein>
    <submittedName>
        <fullName evidence="2">Uncharacterized protein</fullName>
    </submittedName>
</protein>
<proteinExistence type="predicted"/>
<sequence>MTCLAQDMISSQKPWIVFRGATFRTSAEAQEVALCSIRRHVVAPLKRACALNSVHVHLCVRPHGANRLLVESADKYFGIASGDVSLRELSKAEQPLQQGQYWACLADVPNDAGFALILRPDLVFKKSLSFDRVASPDMFYFQWNLFHHCVNREIADQIHLVGGSLILEFKEKWNSEQMGAVKAGQPYWDTFHMMFTWGVEAFGQERVGCLMEYPATNCFYRGRGGFRRWHQYGFCKQRVNPGVLHHGNVTNPLFTYDRLISTDGEALVFPAATLPSGRMLGCAKRSNPDSESDYQVLGGVLRRVVPPWLPSAAATGLMQLLGYQKAHMLDYNPEESALGGGKPDASDPSLFVKASGVLVRDEVNSPSGSGQKAVLTDALDALATYDRFWDELLDLLRKPLKLGTLKDSVLEVEPRPQLRPEATPRDARVRAEAPPRR</sequence>
<feature type="compositionally biased region" description="Basic and acidic residues" evidence="1">
    <location>
        <begin position="408"/>
        <end position="437"/>
    </location>
</feature>
<name>A0ABN9XUF9_9DINO</name>
<reference evidence="2" key="1">
    <citation type="submission" date="2023-10" db="EMBL/GenBank/DDBJ databases">
        <authorList>
            <person name="Chen Y."/>
            <person name="Shah S."/>
            <person name="Dougan E. K."/>
            <person name="Thang M."/>
            <person name="Chan C."/>
        </authorList>
    </citation>
    <scope>NUCLEOTIDE SEQUENCE [LARGE SCALE GENOMIC DNA]</scope>
</reference>
<gene>
    <name evidence="2" type="ORF">PCOR1329_LOCUS79478</name>
</gene>
<evidence type="ECO:0000256" key="1">
    <source>
        <dbReference type="SAM" id="MobiDB-lite"/>
    </source>
</evidence>
<evidence type="ECO:0000313" key="3">
    <source>
        <dbReference type="Proteomes" id="UP001189429"/>
    </source>
</evidence>
<keyword evidence="3" id="KW-1185">Reference proteome</keyword>
<dbReference type="EMBL" id="CAUYUJ010021163">
    <property type="protein sequence ID" value="CAK0903060.1"/>
    <property type="molecule type" value="Genomic_DNA"/>
</dbReference>
<accession>A0ABN9XUF9</accession>
<organism evidence="2 3">
    <name type="scientific">Prorocentrum cordatum</name>
    <dbReference type="NCBI Taxonomy" id="2364126"/>
    <lineage>
        <taxon>Eukaryota</taxon>
        <taxon>Sar</taxon>
        <taxon>Alveolata</taxon>
        <taxon>Dinophyceae</taxon>
        <taxon>Prorocentrales</taxon>
        <taxon>Prorocentraceae</taxon>
        <taxon>Prorocentrum</taxon>
    </lineage>
</organism>
<evidence type="ECO:0000313" key="2">
    <source>
        <dbReference type="EMBL" id="CAK0903060.1"/>
    </source>
</evidence>